<gene>
    <name evidence="1" type="ORF">H9637_12015</name>
</gene>
<dbReference type="RefSeq" id="WP_191740720.1">
    <property type="nucleotide sequence ID" value="NZ_JACSQB010000095.1"/>
</dbReference>
<reference evidence="1 2" key="1">
    <citation type="submission" date="2020-08" db="EMBL/GenBank/DDBJ databases">
        <title>A Genomic Blueprint of the Chicken Gut Microbiome.</title>
        <authorList>
            <person name="Gilroy R."/>
            <person name="Ravi A."/>
            <person name="Getino M."/>
            <person name="Pursley I."/>
            <person name="Horton D.L."/>
            <person name="Alikhan N.-F."/>
            <person name="Baker D."/>
            <person name="Gharbi K."/>
            <person name="Hall N."/>
            <person name="Watson M."/>
            <person name="Adriaenssens E.M."/>
            <person name="Foster-Nyarko E."/>
            <person name="Jarju S."/>
            <person name="Secka A."/>
            <person name="Antonio M."/>
            <person name="Oren A."/>
            <person name="Chaudhuri R."/>
            <person name="La Ragione R.M."/>
            <person name="Hildebrand F."/>
            <person name="Pallen M.J."/>
        </authorList>
    </citation>
    <scope>NUCLEOTIDE SEQUENCE [LARGE SCALE GENOMIC DNA]</scope>
    <source>
        <strain evidence="1 2">N37</strain>
    </source>
</reference>
<evidence type="ECO:0000313" key="2">
    <source>
        <dbReference type="Proteomes" id="UP000627166"/>
    </source>
</evidence>
<comment type="caution">
    <text evidence="1">The sequence shown here is derived from an EMBL/GenBank/DDBJ whole genome shotgun (WGS) entry which is preliminary data.</text>
</comment>
<dbReference type="Proteomes" id="UP000627166">
    <property type="component" value="Unassembled WGS sequence"/>
</dbReference>
<sequence>MFLNKTKLLRNRISRRYKEPSREELLEFINMNMDNFYEVLAVAKDCIDIENSY</sequence>
<keyword evidence="2" id="KW-1185">Reference proteome</keyword>
<dbReference type="EMBL" id="JACSQB010000095">
    <property type="protein sequence ID" value="MBD8047759.1"/>
    <property type="molecule type" value="Genomic_DNA"/>
</dbReference>
<organism evidence="1 2">
    <name type="scientific">Clostridium faecium</name>
    <dbReference type="NCBI Taxonomy" id="2762223"/>
    <lineage>
        <taxon>Bacteria</taxon>
        <taxon>Bacillati</taxon>
        <taxon>Bacillota</taxon>
        <taxon>Clostridia</taxon>
        <taxon>Eubacteriales</taxon>
        <taxon>Clostridiaceae</taxon>
        <taxon>Clostridium</taxon>
    </lineage>
</organism>
<name>A0ABR8YU25_9CLOT</name>
<protein>
    <submittedName>
        <fullName evidence="1">Uncharacterized protein</fullName>
    </submittedName>
</protein>
<accession>A0ABR8YU25</accession>
<proteinExistence type="predicted"/>
<evidence type="ECO:0000313" key="1">
    <source>
        <dbReference type="EMBL" id="MBD8047759.1"/>
    </source>
</evidence>